<sequence length="93" mass="10975">MSLINQLNKDFESRVRLGIMSVLVVNTWVEFLEMKEHLQVTDGNLASHINALEQKKYIEVKKEFVGKKQKHLIKLRSLEGRLLKRILMPWKNC</sequence>
<evidence type="ECO:0000259" key="1">
    <source>
        <dbReference type="Pfam" id="PF13601"/>
    </source>
</evidence>
<dbReference type="InterPro" id="IPR036390">
    <property type="entry name" value="WH_DNA-bd_sf"/>
</dbReference>
<reference evidence="2 3" key="1">
    <citation type="submission" date="2022-02" db="EMBL/GenBank/DDBJ databases">
        <authorList>
            <person name="Min J."/>
        </authorList>
    </citation>
    <scope>NUCLEOTIDE SEQUENCE [LARGE SCALE GENOMIC DNA]</scope>
    <source>
        <strain evidence="2 3">GR10-1</strain>
    </source>
</reference>
<name>A0ABS9SQL6_9BACT</name>
<dbReference type="SUPFAM" id="SSF46785">
    <property type="entry name" value="Winged helix' DNA-binding domain"/>
    <property type="match status" value="1"/>
</dbReference>
<proteinExistence type="predicted"/>
<dbReference type="RefSeq" id="WP_240833000.1">
    <property type="nucleotide sequence ID" value="NZ_JAKWBL010000004.1"/>
</dbReference>
<comment type="caution">
    <text evidence="2">The sequence shown here is derived from an EMBL/GenBank/DDBJ whole genome shotgun (WGS) entry which is preliminary data.</text>
</comment>
<gene>
    <name evidence="2" type="ORF">MKP09_23470</name>
</gene>
<protein>
    <submittedName>
        <fullName evidence="2">Transcriptional regulator</fullName>
    </submittedName>
</protein>
<evidence type="ECO:0000313" key="2">
    <source>
        <dbReference type="EMBL" id="MCH5600661.1"/>
    </source>
</evidence>
<evidence type="ECO:0000313" key="3">
    <source>
        <dbReference type="Proteomes" id="UP001202248"/>
    </source>
</evidence>
<keyword evidence="3" id="KW-1185">Reference proteome</keyword>
<dbReference type="Proteomes" id="UP001202248">
    <property type="component" value="Unassembled WGS sequence"/>
</dbReference>
<dbReference type="PANTHER" id="PTHR37318">
    <property type="entry name" value="BSL7504 PROTEIN"/>
    <property type="match status" value="1"/>
</dbReference>
<dbReference type="EMBL" id="JAKWBL010000004">
    <property type="protein sequence ID" value="MCH5600661.1"/>
    <property type="molecule type" value="Genomic_DNA"/>
</dbReference>
<dbReference type="InterPro" id="IPR036388">
    <property type="entry name" value="WH-like_DNA-bd_sf"/>
</dbReference>
<feature type="domain" description="Winged helix DNA-binding" evidence="1">
    <location>
        <begin position="15"/>
        <end position="75"/>
    </location>
</feature>
<organism evidence="2 3">
    <name type="scientific">Niabella ginsengisoli</name>
    <dbReference type="NCBI Taxonomy" id="522298"/>
    <lineage>
        <taxon>Bacteria</taxon>
        <taxon>Pseudomonadati</taxon>
        <taxon>Bacteroidota</taxon>
        <taxon>Chitinophagia</taxon>
        <taxon>Chitinophagales</taxon>
        <taxon>Chitinophagaceae</taxon>
        <taxon>Niabella</taxon>
    </lineage>
</organism>
<dbReference type="PANTHER" id="PTHR37318:SF1">
    <property type="entry name" value="BSL7504 PROTEIN"/>
    <property type="match status" value="1"/>
</dbReference>
<dbReference type="Pfam" id="PF13601">
    <property type="entry name" value="HTH_34"/>
    <property type="match status" value="1"/>
</dbReference>
<dbReference type="InterPro" id="IPR027395">
    <property type="entry name" value="WH_DNA-bd_dom"/>
</dbReference>
<dbReference type="Gene3D" id="1.10.10.10">
    <property type="entry name" value="Winged helix-like DNA-binding domain superfamily/Winged helix DNA-binding domain"/>
    <property type="match status" value="1"/>
</dbReference>
<accession>A0ABS9SQL6</accession>